<dbReference type="EMBL" id="CABWMC010000031">
    <property type="protein sequence ID" value="VXC71343.1"/>
    <property type="molecule type" value="Genomic_DNA"/>
</dbReference>
<evidence type="ECO:0000313" key="1">
    <source>
        <dbReference type="EMBL" id="VXC71343.1"/>
    </source>
</evidence>
<gene>
    <name evidence="1" type="ORF">BACI71_60098</name>
</gene>
<dbReference type="Proteomes" id="UP000437562">
    <property type="component" value="Unassembled WGS sequence"/>
</dbReference>
<proteinExistence type="predicted"/>
<protein>
    <submittedName>
        <fullName evidence="1">Uncharacterized protein</fullName>
    </submittedName>
</protein>
<sequence length="172" mass="20323">MQLYQNEEIISKKIGLVLQPVGPHRNEERTILKAVHLNNIAEALTDVQYTYLEKIFPNKEFLIWGVNDRGPTATQYDLIEKDFHVWFYKQRNYFLRAKIACKFHNPKVASMLWKPDKNGRNFNNLYFCPVESLENINLSVFEVNEVLETEEDRLRRMTVYVDAIATDLLKLL</sequence>
<name>A0A654AU39_BACMY</name>
<evidence type="ECO:0000313" key="2">
    <source>
        <dbReference type="Proteomes" id="UP000437562"/>
    </source>
</evidence>
<organism evidence="1 2">
    <name type="scientific">Bacillus mycoides</name>
    <dbReference type="NCBI Taxonomy" id="1405"/>
    <lineage>
        <taxon>Bacteria</taxon>
        <taxon>Bacillati</taxon>
        <taxon>Bacillota</taxon>
        <taxon>Bacilli</taxon>
        <taxon>Bacillales</taxon>
        <taxon>Bacillaceae</taxon>
        <taxon>Bacillus</taxon>
        <taxon>Bacillus cereus group</taxon>
    </lineage>
</organism>
<dbReference type="RefSeq" id="WP_159146680.1">
    <property type="nucleotide sequence ID" value="NZ_LR733376.1"/>
</dbReference>
<reference evidence="1 2" key="1">
    <citation type="submission" date="2019-10" db="EMBL/GenBank/DDBJ databases">
        <authorList>
            <person name="Karimi E."/>
        </authorList>
    </citation>
    <scope>NUCLEOTIDE SEQUENCE [LARGE SCALE GENOMIC DNA]</scope>
    <source>
        <strain evidence="1">Bacillus sp. 71</strain>
    </source>
</reference>
<dbReference type="AlphaFoldDB" id="A0A654AU39"/>
<accession>A0A654AU39</accession>